<proteinExistence type="predicted"/>
<dbReference type="EMBL" id="SACT01000012">
    <property type="protein sequence ID" value="RVT47984.1"/>
    <property type="molecule type" value="Genomic_DNA"/>
</dbReference>
<sequence>MIKRKHANELAALRRLALEDVLLASEADLREQAEEEGLDFNELAEKIRSSMREAAASVLREQLVKDRTLESTQRPASKRPSLERIKEAIREVFAREPELRVAFRDGRQQSQSDWESLYDDLVRLGALKPDERD</sequence>
<reference evidence="1 2" key="1">
    <citation type="submission" date="2019-01" db="EMBL/GenBank/DDBJ databases">
        <authorList>
            <person name="Chen W.-M."/>
        </authorList>
    </citation>
    <scope>NUCLEOTIDE SEQUENCE [LARGE SCALE GENOMIC DNA]</scope>
    <source>
        <strain evidence="1 2">ICH-3</strain>
    </source>
</reference>
<dbReference type="Proteomes" id="UP000288178">
    <property type="component" value="Unassembled WGS sequence"/>
</dbReference>
<evidence type="ECO:0000313" key="2">
    <source>
        <dbReference type="Proteomes" id="UP000288178"/>
    </source>
</evidence>
<dbReference type="OrthoDB" id="9154469at2"/>
<accession>A0A3S2TZ71</accession>
<evidence type="ECO:0000313" key="1">
    <source>
        <dbReference type="EMBL" id="RVT47984.1"/>
    </source>
</evidence>
<gene>
    <name evidence="1" type="ORF">ENE75_23350</name>
</gene>
<name>A0A3S2TZ71_9BURK</name>
<dbReference type="RefSeq" id="WP_128201250.1">
    <property type="nucleotide sequence ID" value="NZ_SACT01000012.1"/>
</dbReference>
<protein>
    <submittedName>
        <fullName evidence="1">Uncharacterized protein</fullName>
    </submittedName>
</protein>
<organism evidence="1 2">
    <name type="scientific">Rubrivivax albus</name>
    <dbReference type="NCBI Taxonomy" id="2499835"/>
    <lineage>
        <taxon>Bacteria</taxon>
        <taxon>Pseudomonadati</taxon>
        <taxon>Pseudomonadota</taxon>
        <taxon>Betaproteobacteria</taxon>
        <taxon>Burkholderiales</taxon>
        <taxon>Sphaerotilaceae</taxon>
        <taxon>Rubrivivax</taxon>
    </lineage>
</organism>
<keyword evidence="2" id="KW-1185">Reference proteome</keyword>
<dbReference type="AlphaFoldDB" id="A0A3S2TZ71"/>
<comment type="caution">
    <text evidence="1">The sequence shown here is derived from an EMBL/GenBank/DDBJ whole genome shotgun (WGS) entry which is preliminary data.</text>
</comment>